<dbReference type="Proteomes" id="UP000078437">
    <property type="component" value="Chromosome"/>
</dbReference>
<protein>
    <submittedName>
        <fullName evidence="2">Uncharacterized protein</fullName>
    </submittedName>
</protein>
<keyword evidence="1" id="KW-0472">Membrane</keyword>
<dbReference type="AlphaFoldDB" id="A0A191WB50"/>
<dbReference type="OrthoDB" id="5005925at2"/>
<dbReference type="EMBL" id="CP013979">
    <property type="protein sequence ID" value="ANJ25467.1"/>
    <property type="molecule type" value="Genomic_DNA"/>
</dbReference>
<dbReference type="RefSeq" id="WP_067871762.1">
    <property type="nucleotide sequence ID" value="NZ_CP013979.1"/>
</dbReference>
<keyword evidence="3" id="KW-1185">Reference proteome</keyword>
<evidence type="ECO:0000256" key="1">
    <source>
        <dbReference type="SAM" id="Phobius"/>
    </source>
</evidence>
<feature type="transmembrane region" description="Helical" evidence="1">
    <location>
        <begin position="61"/>
        <end position="80"/>
    </location>
</feature>
<reference evidence="3" key="2">
    <citation type="submission" date="2016-01" db="EMBL/GenBank/DDBJ databases">
        <title>Complete genome sequence of Agromyces aureus AR33T and comparison with related organisms.</title>
        <authorList>
            <person name="Corretto E."/>
            <person name="Antonielli L."/>
            <person name="Sessitsch A."/>
            <person name="Brader G."/>
        </authorList>
    </citation>
    <scope>NUCLEOTIDE SEQUENCE [LARGE SCALE GENOMIC DNA]</scope>
    <source>
        <strain evidence="3">AR33</strain>
    </source>
</reference>
<keyword evidence="1" id="KW-1133">Transmembrane helix</keyword>
<evidence type="ECO:0000313" key="3">
    <source>
        <dbReference type="Proteomes" id="UP000078437"/>
    </source>
</evidence>
<reference evidence="2 3" key="1">
    <citation type="journal article" date="2016" name="Int. J. Syst. Evol. Microbiol.">
        <title>Agromyces aureus sp. nov., isolated from the rhizosphere of Salix caprea L. grown in a heavy-metal-contaminated soil.</title>
        <authorList>
            <person name="Corretto E."/>
            <person name="Antonielli L."/>
            <person name="Sessitsch A."/>
            <person name="Compant S."/>
            <person name="Gorfer M."/>
            <person name="Kuffner M."/>
            <person name="Brader G."/>
        </authorList>
    </citation>
    <scope>NUCLEOTIDE SEQUENCE [LARGE SCALE GENOMIC DNA]</scope>
    <source>
        <strain evidence="2 3">AR33</strain>
    </source>
</reference>
<proteinExistence type="predicted"/>
<accession>A0A191WB50</accession>
<sequence length="147" mass="16071">MYEPLGKLSTSERYSRRMDVATVALEPWSPWPLVFPVLVVIGGAVLTFFGQLRNRRWMRDVGAVVLVGGGLTTMLLLAFLSGNWDQAQRKAALEELGYSQPTFSGGTGIVGGQPDSLDFNAVRDGEPVTGTLQWQGEDRWKVVEGNG</sequence>
<gene>
    <name evidence="2" type="ORF">ATC03_00470</name>
</gene>
<keyword evidence="1" id="KW-0812">Transmembrane</keyword>
<evidence type="ECO:0000313" key="2">
    <source>
        <dbReference type="EMBL" id="ANJ25467.1"/>
    </source>
</evidence>
<organism evidence="2 3">
    <name type="scientific">Agromyces aureus</name>
    <dbReference type="NCBI Taxonomy" id="453304"/>
    <lineage>
        <taxon>Bacteria</taxon>
        <taxon>Bacillati</taxon>
        <taxon>Actinomycetota</taxon>
        <taxon>Actinomycetes</taxon>
        <taxon>Micrococcales</taxon>
        <taxon>Microbacteriaceae</taxon>
        <taxon>Agromyces</taxon>
    </lineage>
</organism>
<feature type="transmembrane region" description="Helical" evidence="1">
    <location>
        <begin position="28"/>
        <end position="49"/>
    </location>
</feature>
<dbReference type="KEGG" id="agy:ATC03_00470"/>
<name>A0A191WB50_9MICO</name>